<dbReference type="NCBIfam" id="TIGR00054">
    <property type="entry name" value="RIP metalloprotease RseP"/>
    <property type="match status" value="1"/>
</dbReference>
<dbReference type="CDD" id="cd06163">
    <property type="entry name" value="S2P-M50_PDZ_RseP-like"/>
    <property type="match status" value="1"/>
</dbReference>
<dbReference type="SMART" id="SM00228">
    <property type="entry name" value="PDZ"/>
    <property type="match status" value="1"/>
</dbReference>
<keyword evidence="7 11" id="KW-0862">Zinc</keyword>
<keyword evidence="11" id="KW-0479">Metal-binding</keyword>
<evidence type="ECO:0000256" key="2">
    <source>
        <dbReference type="ARBA" id="ARBA00004141"/>
    </source>
</evidence>
<name>A0ABT6MYI7_9SPHN</name>
<keyword evidence="9 11" id="KW-0482">Metalloprotease</keyword>
<organism evidence="13 14">
    <name type="scientific">Sphingomonas oryzagri</name>
    <dbReference type="NCBI Taxonomy" id="3042314"/>
    <lineage>
        <taxon>Bacteria</taxon>
        <taxon>Pseudomonadati</taxon>
        <taxon>Pseudomonadota</taxon>
        <taxon>Alphaproteobacteria</taxon>
        <taxon>Sphingomonadales</taxon>
        <taxon>Sphingomonadaceae</taxon>
        <taxon>Sphingomonas</taxon>
    </lineage>
</organism>
<feature type="transmembrane region" description="Helical" evidence="11">
    <location>
        <begin position="289"/>
        <end position="309"/>
    </location>
</feature>
<keyword evidence="8 11" id="KW-1133">Transmembrane helix</keyword>
<sequence>MSALGGFVWAVISFLLVIGPLIFIHEMGHYLVGRWCGVKAEAFSIGFGKEVVGWTDRRGTRWKLAALPLGGYVRFAGDMNPASQPSPEWLSLPAEERRQTFQAKPVWQRFLIVLAGPATNLLLAVLLFGGLLATYGEPFTPPVVAELMPHSAAAKAGLKPGDRIVSIDGEAMRRFQDIGFYIELRPDTDISVELDRDGRHLLLPVRTGVTEDKTSHTRLGVLGVMSGGGGMRPVPLAELPALSTDYAWGAFKSTFVGIAQVIGGERSAKELSGPIGVARVAGQVADMGWFPLIALMAVISINLGFINLLPIPMLDGGHLIFYIVEAVRRKPVEPQVQEWAFRSGLALLLCLMLFVTFNDLGSAGLWQKLAGLIG</sequence>
<evidence type="ECO:0000256" key="6">
    <source>
        <dbReference type="ARBA" id="ARBA00022801"/>
    </source>
</evidence>
<dbReference type="PANTHER" id="PTHR42837">
    <property type="entry name" value="REGULATOR OF SIGMA-E PROTEASE RSEP"/>
    <property type="match status" value="1"/>
</dbReference>
<evidence type="ECO:0000256" key="4">
    <source>
        <dbReference type="ARBA" id="ARBA00022670"/>
    </source>
</evidence>
<keyword evidence="5 11" id="KW-0812">Transmembrane</keyword>
<gene>
    <name evidence="13" type="primary">rseP</name>
    <name evidence="13" type="ORF">QGN17_04620</name>
</gene>
<dbReference type="GO" id="GO:0008237">
    <property type="term" value="F:metallopeptidase activity"/>
    <property type="evidence" value="ECO:0007669"/>
    <property type="project" value="UniProtKB-KW"/>
</dbReference>
<dbReference type="Pfam" id="PF02163">
    <property type="entry name" value="Peptidase_M50"/>
    <property type="match status" value="1"/>
</dbReference>
<feature type="transmembrane region" description="Helical" evidence="11">
    <location>
        <begin position="110"/>
        <end position="133"/>
    </location>
</feature>
<dbReference type="Pfam" id="PF17820">
    <property type="entry name" value="PDZ_6"/>
    <property type="match status" value="1"/>
</dbReference>
<keyword evidence="4" id="KW-0645">Protease</keyword>
<dbReference type="InterPro" id="IPR008915">
    <property type="entry name" value="Peptidase_M50"/>
</dbReference>
<feature type="transmembrane region" description="Helical" evidence="11">
    <location>
        <begin position="339"/>
        <end position="357"/>
    </location>
</feature>
<dbReference type="EC" id="3.4.24.-" evidence="11"/>
<evidence type="ECO:0000256" key="3">
    <source>
        <dbReference type="ARBA" id="ARBA00007931"/>
    </source>
</evidence>
<dbReference type="CDD" id="cd23081">
    <property type="entry name" value="cpPDZ_EcRseP-like"/>
    <property type="match status" value="1"/>
</dbReference>
<evidence type="ECO:0000256" key="1">
    <source>
        <dbReference type="ARBA" id="ARBA00001947"/>
    </source>
</evidence>
<dbReference type="PROSITE" id="PS50106">
    <property type="entry name" value="PDZ"/>
    <property type="match status" value="1"/>
</dbReference>
<proteinExistence type="inferred from homology"/>
<evidence type="ECO:0000256" key="5">
    <source>
        <dbReference type="ARBA" id="ARBA00022692"/>
    </source>
</evidence>
<keyword evidence="6 11" id="KW-0378">Hydrolase</keyword>
<evidence type="ECO:0000256" key="8">
    <source>
        <dbReference type="ARBA" id="ARBA00022989"/>
    </source>
</evidence>
<dbReference type="RefSeq" id="WP_281043333.1">
    <property type="nucleotide sequence ID" value="NZ_JARYGZ010000001.1"/>
</dbReference>
<evidence type="ECO:0000256" key="9">
    <source>
        <dbReference type="ARBA" id="ARBA00023049"/>
    </source>
</evidence>
<keyword evidence="10 11" id="KW-0472">Membrane</keyword>
<dbReference type="Proteomes" id="UP001160625">
    <property type="component" value="Unassembled WGS sequence"/>
</dbReference>
<comment type="cofactor">
    <cofactor evidence="1 11">
        <name>Zn(2+)</name>
        <dbReference type="ChEBI" id="CHEBI:29105"/>
    </cofactor>
</comment>
<keyword evidence="14" id="KW-1185">Reference proteome</keyword>
<evidence type="ECO:0000313" key="14">
    <source>
        <dbReference type="Proteomes" id="UP001160625"/>
    </source>
</evidence>
<feature type="transmembrane region" description="Helical" evidence="11">
    <location>
        <begin position="6"/>
        <end position="24"/>
    </location>
</feature>
<evidence type="ECO:0000256" key="11">
    <source>
        <dbReference type="RuleBase" id="RU362031"/>
    </source>
</evidence>
<accession>A0ABT6MYI7</accession>
<dbReference type="InterPro" id="IPR004387">
    <property type="entry name" value="Pept_M50_Zn"/>
</dbReference>
<dbReference type="SUPFAM" id="SSF50156">
    <property type="entry name" value="PDZ domain-like"/>
    <property type="match status" value="1"/>
</dbReference>
<dbReference type="EMBL" id="JARYGZ010000001">
    <property type="protein sequence ID" value="MDH7638007.1"/>
    <property type="molecule type" value="Genomic_DNA"/>
</dbReference>
<evidence type="ECO:0000313" key="13">
    <source>
        <dbReference type="EMBL" id="MDH7638007.1"/>
    </source>
</evidence>
<comment type="similarity">
    <text evidence="3 11">Belongs to the peptidase M50B family.</text>
</comment>
<dbReference type="InterPro" id="IPR001478">
    <property type="entry name" value="PDZ"/>
</dbReference>
<feature type="domain" description="PDZ" evidence="12">
    <location>
        <begin position="143"/>
        <end position="173"/>
    </location>
</feature>
<protein>
    <recommendedName>
        <fullName evidence="11">Zinc metalloprotease</fullName>
        <ecNumber evidence="11">3.4.24.-</ecNumber>
    </recommendedName>
</protein>
<dbReference type="InterPro" id="IPR041489">
    <property type="entry name" value="PDZ_6"/>
</dbReference>
<dbReference type="Gene3D" id="2.30.42.10">
    <property type="match status" value="1"/>
</dbReference>
<evidence type="ECO:0000256" key="7">
    <source>
        <dbReference type="ARBA" id="ARBA00022833"/>
    </source>
</evidence>
<comment type="subcellular location">
    <subcellularLocation>
        <location evidence="2">Membrane</location>
        <topology evidence="2">Multi-pass membrane protein</topology>
    </subcellularLocation>
</comment>
<dbReference type="InterPro" id="IPR036034">
    <property type="entry name" value="PDZ_sf"/>
</dbReference>
<comment type="caution">
    <text evidence="13">The sequence shown here is derived from an EMBL/GenBank/DDBJ whole genome shotgun (WGS) entry which is preliminary data.</text>
</comment>
<reference evidence="13" key="1">
    <citation type="submission" date="2023-04" db="EMBL/GenBank/DDBJ databases">
        <title>Sphingomonas sp. MAHUQ-71 isolated from rice field.</title>
        <authorList>
            <person name="Huq M.A."/>
        </authorList>
    </citation>
    <scope>NUCLEOTIDE SEQUENCE</scope>
    <source>
        <strain evidence="13">MAHUQ-71</strain>
    </source>
</reference>
<evidence type="ECO:0000256" key="10">
    <source>
        <dbReference type="ARBA" id="ARBA00023136"/>
    </source>
</evidence>
<evidence type="ECO:0000259" key="12">
    <source>
        <dbReference type="PROSITE" id="PS50106"/>
    </source>
</evidence>
<dbReference type="PANTHER" id="PTHR42837:SF2">
    <property type="entry name" value="MEMBRANE METALLOPROTEASE ARASP2, CHLOROPLASTIC-RELATED"/>
    <property type="match status" value="1"/>
</dbReference>